<dbReference type="PANTHER" id="PTHR22748:SF11">
    <property type="entry name" value="OS07G0184032 PROTEIN"/>
    <property type="match status" value="1"/>
</dbReference>
<keyword evidence="4" id="KW-0460">Magnesium</keyword>
<dbReference type="GO" id="GO:0046872">
    <property type="term" value="F:metal ion binding"/>
    <property type="evidence" value="ECO:0007669"/>
    <property type="project" value="UniProtKB-KW"/>
</dbReference>
<organism evidence="6">
    <name type="scientific">Glycine max</name>
    <name type="common">Soybean</name>
    <name type="synonym">Glycine hispida</name>
    <dbReference type="NCBI Taxonomy" id="3847"/>
    <lineage>
        <taxon>Eukaryota</taxon>
        <taxon>Viridiplantae</taxon>
        <taxon>Streptophyta</taxon>
        <taxon>Embryophyta</taxon>
        <taxon>Tracheophyta</taxon>
        <taxon>Spermatophyta</taxon>
        <taxon>Magnoliopsida</taxon>
        <taxon>eudicotyledons</taxon>
        <taxon>Gunneridae</taxon>
        <taxon>Pentapetalae</taxon>
        <taxon>rosids</taxon>
        <taxon>fabids</taxon>
        <taxon>Fabales</taxon>
        <taxon>Fabaceae</taxon>
        <taxon>Papilionoideae</taxon>
        <taxon>50 kb inversion clade</taxon>
        <taxon>NPAAA clade</taxon>
        <taxon>indigoferoid/millettioid clade</taxon>
        <taxon>Phaseoleae</taxon>
        <taxon>Glycine</taxon>
        <taxon>Glycine subgen. Soja</taxon>
    </lineage>
</organism>
<evidence type="ECO:0000256" key="3">
    <source>
        <dbReference type="ARBA" id="ARBA00022801"/>
    </source>
</evidence>
<dbReference type="OMA" id="DEVMWEM"/>
<accession>K7LQX6</accession>
<evidence type="ECO:0000256" key="1">
    <source>
        <dbReference type="ARBA" id="ARBA00001946"/>
    </source>
</evidence>
<reference evidence="5 6" key="1">
    <citation type="journal article" date="2010" name="Nature">
        <title>Genome sequence of the palaeopolyploid soybean.</title>
        <authorList>
            <person name="Schmutz J."/>
            <person name="Cannon S.B."/>
            <person name="Schlueter J."/>
            <person name="Ma J."/>
            <person name="Mitros T."/>
            <person name="Nelson W."/>
            <person name="Hyten D.L."/>
            <person name="Song Q."/>
            <person name="Thelen J.J."/>
            <person name="Cheng J."/>
            <person name="Xu D."/>
            <person name="Hellsten U."/>
            <person name="May G.D."/>
            <person name="Yu Y."/>
            <person name="Sakurai T."/>
            <person name="Umezawa T."/>
            <person name="Bhattacharyya M.K."/>
            <person name="Sandhu D."/>
            <person name="Valliyodan B."/>
            <person name="Lindquist E."/>
            <person name="Peto M."/>
            <person name="Grant D."/>
            <person name="Shu S."/>
            <person name="Goodstein D."/>
            <person name="Barry K."/>
            <person name="Futrell-Griggs M."/>
            <person name="Abernathy B."/>
            <person name="Du J."/>
            <person name="Tian Z."/>
            <person name="Zhu L."/>
            <person name="Gill N."/>
            <person name="Joshi T."/>
            <person name="Libault M."/>
            <person name="Sethuraman A."/>
            <person name="Zhang X.-C."/>
            <person name="Shinozaki K."/>
            <person name="Nguyen H.T."/>
            <person name="Wing R.A."/>
            <person name="Cregan P."/>
            <person name="Specht J."/>
            <person name="Grimwood J."/>
            <person name="Rokhsar D."/>
            <person name="Stacey G."/>
            <person name="Shoemaker R.C."/>
            <person name="Jackson S.A."/>
        </authorList>
    </citation>
    <scope>NUCLEOTIDE SEQUENCE [LARGE SCALE GENOMIC DNA]</scope>
    <source>
        <strain evidence="6">cv. Williams 82</strain>
        <tissue evidence="5">Callus</tissue>
    </source>
</reference>
<dbReference type="GO" id="GO:0005634">
    <property type="term" value="C:nucleus"/>
    <property type="evidence" value="ECO:0000318"/>
    <property type="project" value="GO_Central"/>
</dbReference>
<dbReference type="FunFam" id="3.60.10.10:FF:000158">
    <property type="entry name" value="Uncharacterized protein"/>
    <property type="match status" value="1"/>
</dbReference>
<dbReference type="InParanoid" id="K7LQX6"/>
<dbReference type="Gene3D" id="3.60.10.10">
    <property type="entry name" value="Endonuclease/exonuclease/phosphatase"/>
    <property type="match status" value="1"/>
</dbReference>
<dbReference type="Proteomes" id="UP000008827">
    <property type="component" value="Chromosome 11"/>
</dbReference>
<dbReference type="Gramene" id="KRH30229">
    <property type="protein sequence ID" value="KRH30229"/>
    <property type="gene ID" value="GLYMA_11G169100"/>
</dbReference>
<dbReference type="SUPFAM" id="SSF56219">
    <property type="entry name" value="DNase I-like"/>
    <property type="match status" value="1"/>
</dbReference>
<dbReference type="GO" id="GO:0003906">
    <property type="term" value="F:DNA-(apurinic or apyrimidinic site) endonuclease activity"/>
    <property type="evidence" value="ECO:0000318"/>
    <property type="project" value="GO_Central"/>
</dbReference>
<dbReference type="GO" id="GO:0008081">
    <property type="term" value="F:phosphoric diester hydrolase activity"/>
    <property type="evidence" value="ECO:0000318"/>
    <property type="project" value="GO_Central"/>
</dbReference>
<evidence type="ECO:0008006" key="8">
    <source>
        <dbReference type="Google" id="ProtNLM"/>
    </source>
</evidence>
<comment type="cofactor">
    <cofactor evidence="1">
        <name>Mg(2+)</name>
        <dbReference type="ChEBI" id="CHEBI:18420"/>
    </cofactor>
</comment>
<gene>
    <name evidence="5" type="ORF">GLYMA_11G169100</name>
</gene>
<dbReference type="HOGENOM" id="CLU_131209_0_0_1"/>
<dbReference type="GO" id="GO:0006284">
    <property type="term" value="P:base-excision repair"/>
    <property type="evidence" value="ECO:0000318"/>
    <property type="project" value="GO_Central"/>
</dbReference>
<dbReference type="InterPro" id="IPR004808">
    <property type="entry name" value="AP_endonuc_1"/>
</dbReference>
<reference evidence="5" key="3">
    <citation type="submission" date="2018-07" db="EMBL/GenBank/DDBJ databases">
        <title>WGS assembly of Glycine max.</title>
        <authorList>
            <person name="Schmutz J."/>
            <person name="Cannon S."/>
            <person name="Schlueter J."/>
            <person name="Ma J."/>
            <person name="Mitros T."/>
            <person name="Nelson W."/>
            <person name="Hyten D."/>
            <person name="Song Q."/>
            <person name="Thelen J."/>
            <person name="Cheng J."/>
            <person name="Xu D."/>
            <person name="Hellsten U."/>
            <person name="May G."/>
            <person name="Yu Y."/>
            <person name="Sakurai T."/>
            <person name="Umezawa T."/>
            <person name="Bhattacharyya M."/>
            <person name="Sandhu D."/>
            <person name="Valliyodan B."/>
            <person name="Lindquist E."/>
            <person name="Peto M."/>
            <person name="Grant D."/>
            <person name="Shu S."/>
            <person name="Goodstein D."/>
            <person name="Barry K."/>
            <person name="Futrell-Griggs M."/>
            <person name="Abernathy B."/>
            <person name="Du J."/>
            <person name="Tian Z."/>
            <person name="Zhu L."/>
            <person name="Gill N."/>
            <person name="Joshi T."/>
            <person name="Libault M."/>
            <person name="Sethuraman A."/>
            <person name="Zhang X."/>
            <person name="Shinozaki K."/>
            <person name="Nguyen H."/>
            <person name="Wing R."/>
            <person name="Cregan P."/>
            <person name="Specht J."/>
            <person name="Grimwood J."/>
            <person name="Rokhsar D."/>
            <person name="Stacey G."/>
            <person name="Shoemaker R."/>
            <person name="Jackson S."/>
        </authorList>
    </citation>
    <scope>NUCLEOTIDE SEQUENCE</scope>
    <source>
        <tissue evidence="5">Callus</tissue>
    </source>
</reference>
<dbReference type="PANTHER" id="PTHR22748">
    <property type="entry name" value="AP ENDONUCLEASE"/>
    <property type="match status" value="1"/>
</dbReference>
<evidence type="ECO:0000313" key="7">
    <source>
        <dbReference type="Proteomes" id="UP000008827"/>
    </source>
</evidence>
<reference evidence="6" key="2">
    <citation type="submission" date="2018-02" db="UniProtKB">
        <authorList>
            <consortium name="EnsemblPlants"/>
        </authorList>
    </citation>
    <scope>IDENTIFICATION</scope>
    <source>
        <strain evidence="6">Williams 82</strain>
    </source>
</reference>
<keyword evidence="7" id="KW-1185">Reference proteome</keyword>
<dbReference type="SMR" id="K7LQX6"/>
<dbReference type="EMBL" id="CM000844">
    <property type="protein sequence ID" value="KRH30229.1"/>
    <property type="molecule type" value="Genomic_DNA"/>
</dbReference>
<keyword evidence="2" id="KW-0479">Metal-binding</keyword>
<dbReference type="EnsemblPlants" id="KRH30229">
    <property type="protein sequence ID" value="KRH30229"/>
    <property type="gene ID" value="GLYMA_11G169100"/>
</dbReference>
<dbReference type="InterPro" id="IPR036691">
    <property type="entry name" value="Endo/exonu/phosph_ase_sf"/>
</dbReference>
<name>K7LQX6_SOYBN</name>
<evidence type="ECO:0000256" key="2">
    <source>
        <dbReference type="ARBA" id="ARBA00022723"/>
    </source>
</evidence>
<evidence type="ECO:0000256" key="4">
    <source>
        <dbReference type="ARBA" id="ARBA00022842"/>
    </source>
</evidence>
<keyword evidence="3" id="KW-0378">Hydrolase</keyword>
<dbReference type="GO" id="GO:0008311">
    <property type="term" value="F:double-stranded DNA 3'-5' DNA exonuclease activity"/>
    <property type="evidence" value="ECO:0000318"/>
    <property type="project" value="GO_Central"/>
</dbReference>
<dbReference type="PaxDb" id="3847-GLYMA11G28040.1"/>
<sequence>MNIASYNVRGLGRGVKWAAIRRLINKENIQMICLQETKKDSIDKTLCQAIWGSDEVMWEMQPGNNSAGGVLCMWTESAFKIQNKVIGNGFIFLEGVCIREALKICIVTIYSPCHIHNKRILWDSVRQLKQASQVRLWCVLGDLHKEPK</sequence>
<evidence type="ECO:0000313" key="5">
    <source>
        <dbReference type="EMBL" id="KRH30229.1"/>
    </source>
</evidence>
<protein>
    <recommendedName>
        <fullName evidence="8">Endonuclease/exonuclease/phosphatase domain-containing protein</fullName>
    </recommendedName>
</protein>
<evidence type="ECO:0000313" key="6">
    <source>
        <dbReference type="EnsemblPlants" id="KRH30229"/>
    </source>
</evidence>
<proteinExistence type="predicted"/>
<dbReference type="AlphaFoldDB" id="K7LQX6"/>